<name>A0ABM1I2U9_POLDO</name>
<dbReference type="SUPFAM" id="SSF48371">
    <property type="entry name" value="ARM repeat"/>
    <property type="match status" value="1"/>
</dbReference>
<sequence>MDDKSVEIAQANILNCTSLNKKETECIGEQSNNIEVSNKQHRFNINRNPKSKYICTLNKNRIRILRNIKKLRRTSRLYKIGNLKLLDSDEPIIEEDESVGQKKCVPKLKYNKNNIVKINLMKKINKLKVIDSKFIEDFSENTCNNETQIKLTGKSEKLMENVQVPAASSIAISTDINESIKDECFTDTKSPLKDSKLMQNEDAFININENTERENIESCNRLISDEENKMIQNVYLNNSKLKLISPLKKKHISKDMCEKSLENEINEPIQNIKIEPQILNMNEIDTSIHSESNIESQVTGLETSTFFEEETTAEIFNKNMKETKELNLESNKICPDKQGNLIINTEEPHNSTITTKEKSNELTTDTSINNTKFELISPLKVNQISNDTCASSTENKLLSVSTNIPRIPEQVLNAALVNSKLRKRENLILPKQNKEMKLNKIGKNVSIKNKKVRGKLSKISKNIRKCDDLNIQSCNATVNSSQYVSANSRVNNKHADNNHLNSLVNPIVLLKNYLQQNLHHEGWKKSIQERQKKESLHKKIDKFVYKQLSRIVDNTDWGMSVHRDVVEKLSSTCGARIIANGIVNFMLIRKKDDIDKTYTPPAPIMTAAQQKIVALLVDLEMKVPTVIKWVQDGIEYKIFRLNCTPTFCQIENLIRLYIALTRIQKDREKLRVLCCDALYCLGMSAVSVIYITLTCWPEVLPKFTENNDMLSKCLVHCIMCLQADNFPQLQNLKNYLSMYYNYKKGSYLTKNLVEELLRSFEIGSNSKENIECLRTAVILLAKKEGVTWTHTNIIKNILLPNIVDRKYAYVQEVFALLGNLMRTFPLEDKDGIVKNIVEQLIDLLDSGEGLHDQQEGVASALLSLSRHDLTKVINCVMKWIPKEPLKSTTMDQYFALFSLRTKAYWKKYLGSVKKVVTQIESKDTSNHNVYNENK</sequence>
<keyword evidence="1" id="KW-1185">Reference proteome</keyword>
<accession>A0ABM1I2U9</accession>
<dbReference type="GeneID" id="107065397"/>
<evidence type="ECO:0000313" key="1">
    <source>
        <dbReference type="Proteomes" id="UP000694924"/>
    </source>
</evidence>
<proteinExistence type="predicted"/>
<dbReference type="RefSeq" id="XP_015174536.1">
    <property type="nucleotide sequence ID" value="XM_015319050.1"/>
</dbReference>
<protein>
    <submittedName>
        <fullName evidence="2">Uncharacterized protein LOC107065397</fullName>
    </submittedName>
</protein>
<evidence type="ECO:0000313" key="2">
    <source>
        <dbReference type="RefSeq" id="XP_015174536.1"/>
    </source>
</evidence>
<dbReference type="InterPro" id="IPR016024">
    <property type="entry name" value="ARM-type_fold"/>
</dbReference>
<reference evidence="2" key="1">
    <citation type="submission" date="2025-08" db="UniProtKB">
        <authorList>
            <consortium name="RefSeq"/>
        </authorList>
    </citation>
    <scope>IDENTIFICATION</scope>
    <source>
        <tissue evidence="2">Whole body</tissue>
    </source>
</reference>
<organism evidence="1 2">
    <name type="scientific">Polistes dominula</name>
    <name type="common">European paper wasp</name>
    <name type="synonym">Vespa dominula</name>
    <dbReference type="NCBI Taxonomy" id="743375"/>
    <lineage>
        <taxon>Eukaryota</taxon>
        <taxon>Metazoa</taxon>
        <taxon>Ecdysozoa</taxon>
        <taxon>Arthropoda</taxon>
        <taxon>Hexapoda</taxon>
        <taxon>Insecta</taxon>
        <taxon>Pterygota</taxon>
        <taxon>Neoptera</taxon>
        <taxon>Endopterygota</taxon>
        <taxon>Hymenoptera</taxon>
        <taxon>Apocrita</taxon>
        <taxon>Aculeata</taxon>
        <taxon>Vespoidea</taxon>
        <taxon>Vespidae</taxon>
        <taxon>Polistinae</taxon>
        <taxon>Polistini</taxon>
        <taxon>Polistes</taxon>
    </lineage>
</organism>
<dbReference type="Proteomes" id="UP000694924">
    <property type="component" value="Unplaced"/>
</dbReference>
<gene>
    <name evidence="2" type="primary">LOC107065397</name>
</gene>